<evidence type="ECO:0000256" key="2">
    <source>
        <dbReference type="ARBA" id="ARBA00022603"/>
    </source>
</evidence>
<dbReference type="SUPFAM" id="SSF53335">
    <property type="entry name" value="S-adenosyl-L-methionine-dependent methyltransferases"/>
    <property type="match status" value="1"/>
</dbReference>
<dbReference type="GO" id="GO:0032259">
    <property type="term" value="P:methylation"/>
    <property type="evidence" value="ECO:0007669"/>
    <property type="project" value="UniProtKB-KW"/>
</dbReference>
<feature type="binding site" evidence="5">
    <location>
        <position position="18"/>
    </location>
    <ligand>
        <name>S-adenosyl-L-methionine</name>
        <dbReference type="ChEBI" id="CHEBI:59789"/>
    </ligand>
</feature>
<dbReference type="FunFam" id="3.40.50.150:FF:000065">
    <property type="entry name" value="Phenylethanolamine N-methyltransferase"/>
    <property type="match status" value="1"/>
</dbReference>
<feature type="binding site" evidence="5">
    <location>
        <position position="23"/>
    </location>
    <ligand>
        <name>S-adenosyl-L-methionine</name>
        <dbReference type="ChEBI" id="CHEBI:59789"/>
    </ligand>
</feature>
<sequence>MDFTGGDYYQKDFDPTDYLNTYYNTTSGAFVDKYFLSFVLKKMSETFKPGCVAGNILIDVGSGPSIYQIMSACEVFKEIIVTDFTDKNRQEYERWLKKAPGIFDWAPIGNFVCELESNRQSWAEKEEKIRRTVSKVLKCDIMKTNPVDPVTLPQADCVVTSLCLEAACKDLEALRHALKNVASLLKIRGHLVICGVLNCSFYLVGQKKFFSLAFDDVFLRKVLSEINFVIKEFEVIPVAERKKEISDHSAIFFLLAYKQGDDKSE</sequence>
<dbReference type="AlphaFoldDB" id="A0A6P8PFZ8"/>
<evidence type="ECO:0000313" key="7">
    <source>
        <dbReference type="RefSeq" id="XP_033774536.1"/>
    </source>
</evidence>
<proteinExistence type="inferred from homology"/>
<dbReference type="Pfam" id="PF01234">
    <property type="entry name" value="NNMT_PNMT_TEMT"/>
    <property type="match status" value="1"/>
</dbReference>
<feature type="binding site" evidence="5">
    <location>
        <position position="88"/>
    </location>
    <ligand>
        <name>S-adenosyl-L-methionine</name>
        <dbReference type="ChEBI" id="CHEBI:59789"/>
    </ligand>
</feature>
<evidence type="ECO:0000313" key="6">
    <source>
        <dbReference type="Proteomes" id="UP000515159"/>
    </source>
</evidence>
<dbReference type="PROSITE" id="PS51681">
    <property type="entry name" value="SAM_MT_NNMT_PNMT_TEMT"/>
    <property type="match status" value="1"/>
</dbReference>
<dbReference type="NCBIfam" id="NF041360">
    <property type="entry name" value="GntF_guanitoxin"/>
    <property type="match status" value="1"/>
</dbReference>
<evidence type="ECO:0000256" key="3">
    <source>
        <dbReference type="ARBA" id="ARBA00022679"/>
    </source>
</evidence>
<dbReference type="RefSeq" id="XP_033774536.1">
    <property type="nucleotide sequence ID" value="XM_033918645.1"/>
</dbReference>
<dbReference type="InterPro" id="IPR029063">
    <property type="entry name" value="SAM-dependent_MTases_sf"/>
</dbReference>
<dbReference type="GO" id="GO:0008170">
    <property type="term" value="F:N-methyltransferase activity"/>
    <property type="evidence" value="ECO:0007669"/>
    <property type="project" value="TreeGrafter"/>
</dbReference>
<evidence type="ECO:0000256" key="1">
    <source>
        <dbReference type="ARBA" id="ARBA00007996"/>
    </source>
</evidence>
<dbReference type="Proteomes" id="UP000515159">
    <property type="component" value="Chromosome 13"/>
</dbReference>
<accession>A0A6P8PFZ8</accession>
<keyword evidence="6" id="KW-1185">Reference proteome</keyword>
<dbReference type="Gene3D" id="3.40.50.150">
    <property type="entry name" value="Vaccinia Virus protein VP39"/>
    <property type="match status" value="1"/>
</dbReference>
<feature type="binding site" evidence="5">
    <location>
        <begin position="61"/>
        <end position="62"/>
    </location>
    <ligand>
        <name>S-adenosyl-L-methionine</name>
        <dbReference type="ChEBI" id="CHEBI:59789"/>
    </ligand>
</feature>
<feature type="binding site" evidence="5">
    <location>
        <position position="83"/>
    </location>
    <ligand>
        <name>S-adenosyl-L-methionine</name>
        <dbReference type="ChEBI" id="CHEBI:59789"/>
    </ligand>
</feature>
<dbReference type="PIRSF" id="PIRSF000384">
    <property type="entry name" value="PNMTase"/>
    <property type="match status" value="1"/>
</dbReference>
<reference evidence="7" key="1">
    <citation type="submission" date="2025-08" db="UniProtKB">
        <authorList>
            <consortium name="RefSeq"/>
        </authorList>
    </citation>
    <scope>IDENTIFICATION</scope>
</reference>
<keyword evidence="3" id="KW-0808">Transferase</keyword>
<dbReference type="GO" id="GO:0005829">
    <property type="term" value="C:cytosol"/>
    <property type="evidence" value="ECO:0007669"/>
    <property type="project" value="TreeGrafter"/>
</dbReference>
<dbReference type="PANTHER" id="PTHR10867:SF32">
    <property type="entry name" value="NICOTINAMIDE N-METHYLTRANSFERASE"/>
    <property type="match status" value="1"/>
</dbReference>
<dbReference type="KEGG" id="gsh:117347555"/>
<evidence type="ECO:0000256" key="4">
    <source>
        <dbReference type="ARBA" id="ARBA00022691"/>
    </source>
</evidence>
<gene>
    <name evidence="7" type="primary">LOC117347555</name>
</gene>
<protein>
    <submittedName>
        <fullName evidence="7">Indolethylamine N-methyltransferase-like</fullName>
    </submittedName>
</protein>
<dbReference type="OrthoDB" id="10050085at2759"/>
<feature type="binding site" evidence="5">
    <location>
        <position position="67"/>
    </location>
    <ligand>
        <name>S-adenosyl-L-methionine</name>
        <dbReference type="ChEBI" id="CHEBI:59789"/>
    </ligand>
</feature>
<dbReference type="InParanoid" id="A0A6P8PFZ8"/>
<dbReference type="GeneID" id="117347555"/>
<comment type="similarity">
    <text evidence="1">Belongs to the class I-like SAM-binding methyltransferase superfamily. NNMT/PNMT/TEMT family.</text>
</comment>
<dbReference type="InterPro" id="IPR000940">
    <property type="entry name" value="NNMT_TEMT_trans"/>
</dbReference>
<dbReference type="PANTHER" id="PTHR10867">
    <property type="entry name" value="NNMT/PNMT/TEMT FAMILY MEMBER"/>
    <property type="match status" value="1"/>
</dbReference>
<keyword evidence="2" id="KW-0489">Methyltransferase</keyword>
<name>A0A6P8PFZ8_GEOSA</name>
<evidence type="ECO:0000256" key="5">
    <source>
        <dbReference type="PIRSR" id="PIRSR000384-1"/>
    </source>
</evidence>
<dbReference type="GO" id="GO:0008757">
    <property type="term" value="F:S-adenosylmethionine-dependent methyltransferase activity"/>
    <property type="evidence" value="ECO:0007669"/>
    <property type="project" value="UniProtKB-ARBA"/>
</dbReference>
<organism evidence="6 7">
    <name type="scientific">Geotrypetes seraphini</name>
    <name type="common">Gaboon caecilian</name>
    <name type="synonym">Caecilia seraphini</name>
    <dbReference type="NCBI Taxonomy" id="260995"/>
    <lineage>
        <taxon>Eukaryota</taxon>
        <taxon>Metazoa</taxon>
        <taxon>Chordata</taxon>
        <taxon>Craniata</taxon>
        <taxon>Vertebrata</taxon>
        <taxon>Euteleostomi</taxon>
        <taxon>Amphibia</taxon>
        <taxon>Gymnophiona</taxon>
        <taxon>Geotrypetes</taxon>
    </lineage>
</organism>
<dbReference type="InterPro" id="IPR053384">
    <property type="entry name" value="SAM-dep_methyltransferase"/>
</dbReference>
<keyword evidence="4 5" id="KW-0949">S-adenosyl-L-methionine</keyword>